<reference evidence="10" key="1">
    <citation type="submission" date="2022-06" db="EMBL/GenBank/DDBJ databases">
        <authorList>
            <consortium name="SYNGENTA / RWTH Aachen University"/>
        </authorList>
    </citation>
    <scope>NUCLEOTIDE SEQUENCE</scope>
</reference>
<comment type="caution">
    <text evidence="10">The sequence shown here is derived from an EMBL/GenBank/DDBJ whole genome shotgun (WGS) entry which is preliminary data.</text>
</comment>
<dbReference type="PANTHER" id="PTHR14360">
    <property type="entry name" value="PROTEIN FMP32, MITOCHONDRIAL"/>
    <property type="match status" value="1"/>
</dbReference>
<evidence type="ECO:0000256" key="5">
    <source>
        <dbReference type="ARBA" id="ARBA00023054"/>
    </source>
</evidence>
<proteinExistence type="predicted"/>
<keyword evidence="7" id="KW-0472">Membrane</keyword>
<accession>A0AAV0BKM4</accession>
<keyword evidence="5 8" id="KW-0175">Coiled coil</keyword>
<keyword evidence="11" id="KW-1185">Reference proteome</keyword>
<dbReference type="AlphaFoldDB" id="A0AAV0BKM4"/>
<dbReference type="GO" id="GO:0005739">
    <property type="term" value="C:mitochondrion"/>
    <property type="evidence" value="ECO:0007669"/>
    <property type="project" value="UniProtKB-SubCell"/>
</dbReference>
<evidence type="ECO:0000256" key="2">
    <source>
        <dbReference type="ARBA" id="ARBA00004370"/>
    </source>
</evidence>
<dbReference type="Pfam" id="PF07798">
    <property type="entry name" value="CCDC90-like"/>
    <property type="match status" value="1"/>
</dbReference>
<dbReference type="PANTHER" id="PTHR14360:SF12">
    <property type="entry name" value="MOZ PROTEIN REPRESENTS A CHROMATIN-ASSOCIATED ACETYLTRANSFERASE"/>
    <property type="match status" value="1"/>
</dbReference>
<evidence type="ECO:0000256" key="7">
    <source>
        <dbReference type="ARBA" id="ARBA00023136"/>
    </source>
</evidence>
<name>A0AAV0BKM4_PHAPC</name>
<evidence type="ECO:0000313" key="10">
    <source>
        <dbReference type="EMBL" id="CAH7686518.1"/>
    </source>
</evidence>
<evidence type="ECO:0000256" key="9">
    <source>
        <dbReference type="SAM" id="MobiDB-lite"/>
    </source>
</evidence>
<evidence type="ECO:0000256" key="4">
    <source>
        <dbReference type="ARBA" id="ARBA00022989"/>
    </source>
</evidence>
<dbReference type="Gene3D" id="1.20.5.340">
    <property type="match status" value="1"/>
</dbReference>
<dbReference type="EMBL" id="CALTRL010005796">
    <property type="protein sequence ID" value="CAH7686518.1"/>
    <property type="molecule type" value="Genomic_DNA"/>
</dbReference>
<feature type="region of interest" description="Disordered" evidence="9">
    <location>
        <begin position="197"/>
        <end position="227"/>
    </location>
</feature>
<dbReference type="Proteomes" id="UP001153365">
    <property type="component" value="Unassembled WGS sequence"/>
</dbReference>
<evidence type="ECO:0000256" key="1">
    <source>
        <dbReference type="ARBA" id="ARBA00004173"/>
    </source>
</evidence>
<feature type="compositionally biased region" description="Polar residues" evidence="9">
    <location>
        <begin position="202"/>
        <end position="227"/>
    </location>
</feature>
<dbReference type="InterPro" id="IPR024461">
    <property type="entry name" value="CCDC90-like"/>
</dbReference>
<evidence type="ECO:0000313" key="11">
    <source>
        <dbReference type="Proteomes" id="UP001153365"/>
    </source>
</evidence>
<dbReference type="GO" id="GO:0016020">
    <property type="term" value="C:membrane"/>
    <property type="evidence" value="ECO:0007669"/>
    <property type="project" value="UniProtKB-SubCell"/>
</dbReference>
<feature type="non-terminal residue" evidence="10">
    <location>
        <position position="266"/>
    </location>
</feature>
<protein>
    <submittedName>
        <fullName evidence="10">Expressed protein</fullName>
    </submittedName>
</protein>
<evidence type="ECO:0000256" key="6">
    <source>
        <dbReference type="ARBA" id="ARBA00023128"/>
    </source>
</evidence>
<gene>
    <name evidence="10" type="ORF">PPACK8108_LOCUS21174</name>
</gene>
<keyword evidence="3" id="KW-0812">Transmembrane</keyword>
<comment type="subcellular location">
    <subcellularLocation>
        <location evidence="2">Membrane</location>
    </subcellularLocation>
    <subcellularLocation>
        <location evidence="1">Mitochondrion</location>
    </subcellularLocation>
</comment>
<evidence type="ECO:0000256" key="8">
    <source>
        <dbReference type="SAM" id="Coils"/>
    </source>
</evidence>
<feature type="non-terminal residue" evidence="10">
    <location>
        <position position="1"/>
    </location>
</feature>
<sequence>NQSDQSRILPNHAFDTYRFFKTLESNGLSTKTSKTFLDLLRLLLRSSEKRWMITGPRGRILSKSYSEGQAYLYQAALDELRTSVNIKARNDGILIRTGNSVVLREIESLKQKLKDDIHGLKNELQIELNTRKEEANDEQNKLELSIQELNSKLTILTGEVRTEIETRKWVTTRRCVVAISTLALCVIIFTSLEPDSIKPHKPTSSAQNSLNGRNTNRTANQTNSLRTSIGKDQLVDYHYEDNDADADSKKVKRMKSVEELGIMPNR</sequence>
<keyword evidence="4" id="KW-1133">Transmembrane helix</keyword>
<feature type="coiled-coil region" evidence="8">
    <location>
        <begin position="103"/>
        <end position="152"/>
    </location>
</feature>
<evidence type="ECO:0000256" key="3">
    <source>
        <dbReference type="ARBA" id="ARBA00022692"/>
    </source>
</evidence>
<keyword evidence="6" id="KW-0496">Mitochondrion</keyword>
<organism evidence="10 11">
    <name type="scientific">Phakopsora pachyrhizi</name>
    <name type="common">Asian soybean rust disease fungus</name>
    <dbReference type="NCBI Taxonomy" id="170000"/>
    <lineage>
        <taxon>Eukaryota</taxon>
        <taxon>Fungi</taxon>
        <taxon>Dikarya</taxon>
        <taxon>Basidiomycota</taxon>
        <taxon>Pucciniomycotina</taxon>
        <taxon>Pucciniomycetes</taxon>
        <taxon>Pucciniales</taxon>
        <taxon>Phakopsoraceae</taxon>
        <taxon>Phakopsora</taxon>
    </lineage>
</organism>